<feature type="transmembrane region" description="Helical" evidence="1">
    <location>
        <begin position="28"/>
        <end position="58"/>
    </location>
</feature>
<proteinExistence type="predicted"/>
<protein>
    <submittedName>
        <fullName evidence="2">Uncharacterized protein</fullName>
    </submittedName>
</protein>
<feature type="transmembrane region" description="Helical" evidence="1">
    <location>
        <begin position="184"/>
        <end position="203"/>
    </location>
</feature>
<reference evidence="2" key="1">
    <citation type="submission" date="2024-07" db="EMBL/GenBank/DDBJ databases">
        <title>Complete genome sequence of Prevotella sp. YM-2024 GTC17253.</title>
        <authorList>
            <person name="Hayashi M."/>
            <person name="Muto Y."/>
            <person name="Tanaka K."/>
            <person name="Niwa H."/>
        </authorList>
    </citation>
    <scope>NUCLEOTIDE SEQUENCE</scope>
    <source>
        <strain evidence="2">GTC17253</strain>
    </source>
</reference>
<feature type="transmembrane region" description="Helical" evidence="1">
    <location>
        <begin position="152"/>
        <end position="172"/>
    </location>
</feature>
<evidence type="ECO:0000313" key="2">
    <source>
        <dbReference type="EMBL" id="BFO71987.1"/>
    </source>
</evidence>
<feature type="transmembrane region" description="Helical" evidence="1">
    <location>
        <begin position="235"/>
        <end position="253"/>
    </location>
</feature>
<feature type="transmembrane region" description="Helical" evidence="1">
    <location>
        <begin position="65"/>
        <end position="83"/>
    </location>
</feature>
<accession>A0AB33ITT9</accession>
<keyword evidence="1" id="KW-0812">Transmembrane</keyword>
<sequence>MATLFFYLAPAMLGTVLDIDSINQTYSALWGLVGLWLFLRCQGIVRIVSYVICCFLAMFSKENGVLWFAIIPLFAWGFCRLSLRRLYWFVSLALACVAIYGIARLSLPDNPIYANEEYYNLTFAAKFKNIAKFLALTCIPTDYVGIVQRTPFGMVRAVVTFLLAMPFCLSLFVSKYCYWRERAFWTLIVCILIGASIHLATLFTVMHAYASLGLEALLVAFLLNKMILSRRIMSFFILYMVAVFAIATSHWEAARASGFMAQRMGENTLRLLNTPVDSVYSITLEDTVASYSSFVVPPAKAFGWGNAAQHASGYRWPQTWRDTSLQRKDIAAIPRLVKQARREGYRCVLIYDGESISVASR</sequence>
<feature type="transmembrane region" description="Helical" evidence="1">
    <location>
        <begin position="89"/>
        <end position="107"/>
    </location>
</feature>
<dbReference type="AlphaFoldDB" id="A0AB33ITT9"/>
<dbReference type="EMBL" id="AP035785">
    <property type="protein sequence ID" value="BFO71987.1"/>
    <property type="molecule type" value="Genomic_DNA"/>
</dbReference>
<keyword evidence="1" id="KW-1133">Transmembrane helix</keyword>
<gene>
    <name evidence="2" type="ORF">GTC17253_19530</name>
</gene>
<keyword evidence="1" id="KW-0472">Membrane</keyword>
<feature type="transmembrane region" description="Helical" evidence="1">
    <location>
        <begin position="209"/>
        <end position="228"/>
    </location>
</feature>
<evidence type="ECO:0000256" key="1">
    <source>
        <dbReference type="SAM" id="Phobius"/>
    </source>
</evidence>
<organism evidence="2">
    <name type="scientific">Prevotella sp. GTC17253</name>
    <dbReference type="NCBI Taxonomy" id="3236793"/>
    <lineage>
        <taxon>Bacteria</taxon>
        <taxon>Pseudomonadati</taxon>
        <taxon>Bacteroidota</taxon>
        <taxon>Bacteroidia</taxon>
        <taxon>Bacteroidales</taxon>
        <taxon>Prevotellaceae</taxon>
        <taxon>Prevotella</taxon>
    </lineage>
</organism>
<name>A0AB33ITT9_9BACT</name>